<organism evidence="1 2">
    <name type="scientific">Zalaria obscura</name>
    <dbReference type="NCBI Taxonomy" id="2024903"/>
    <lineage>
        <taxon>Eukaryota</taxon>
        <taxon>Fungi</taxon>
        <taxon>Dikarya</taxon>
        <taxon>Ascomycota</taxon>
        <taxon>Pezizomycotina</taxon>
        <taxon>Dothideomycetes</taxon>
        <taxon>Dothideomycetidae</taxon>
        <taxon>Dothideales</taxon>
        <taxon>Zalariaceae</taxon>
        <taxon>Zalaria</taxon>
    </lineage>
</organism>
<accession>A0ACC3SEZ4</accession>
<name>A0ACC3SEZ4_9PEZI</name>
<keyword evidence="2" id="KW-1185">Reference proteome</keyword>
<dbReference type="EMBL" id="JAMKPW020000018">
    <property type="protein sequence ID" value="KAK8208957.1"/>
    <property type="molecule type" value="Genomic_DNA"/>
</dbReference>
<protein>
    <submittedName>
        <fullName evidence="1">Uncharacterized protein</fullName>
    </submittedName>
</protein>
<evidence type="ECO:0000313" key="1">
    <source>
        <dbReference type="EMBL" id="KAK8208957.1"/>
    </source>
</evidence>
<gene>
    <name evidence="1" type="ORF">M8818_003920</name>
</gene>
<evidence type="ECO:0000313" key="2">
    <source>
        <dbReference type="Proteomes" id="UP001320706"/>
    </source>
</evidence>
<reference evidence="1" key="1">
    <citation type="submission" date="2024-02" db="EMBL/GenBank/DDBJ databases">
        <title>Metagenome Assembled Genome of Zalaria obscura JY119.</title>
        <authorList>
            <person name="Vighnesh L."/>
            <person name="Jagadeeshwari U."/>
            <person name="Venkata Ramana C."/>
            <person name="Sasikala C."/>
        </authorList>
    </citation>
    <scope>NUCLEOTIDE SEQUENCE</scope>
    <source>
        <strain evidence="1">JY119</strain>
    </source>
</reference>
<comment type="caution">
    <text evidence="1">The sequence shown here is derived from an EMBL/GenBank/DDBJ whole genome shotgun (WGS) entry which is preliminary data.</text>
</comment>
<sequence length="558" mass="62041">MSLTAAVRHATIFTTQRLPTAASSGKSLEQCGRASEFHPIHFGQAVGGHEETTINTSFTWLRTVRYNRKSPNRIQSEHHEPPSRECGESSVRKLAMVNALHFSIFRNSARPEHPLTTRYTSPGAHRSKQPTSPEPSLPTRYLPPLHLRHNARKPAYTMARKRAASTKSSPGAANNTSPPSSKRRRTLPAQSSKGSPAQAAKTDTEKLNDYFQKCDKQGKEPFSVVYASKTPAKGSKKARRSSVATTQPYKLVLDGVNYLDADVTVQPAAKWESLKRYRKLTVGSETIDVGQIVLVNHGDTAKPDPASSDVDGADAKKAARLDIARQWKAQVHECRALNENRVFILVSWVDRPEDLPNGPAPYHGKNELIPSNEMHVVDAMTVNGRLDVTHWEENLDDDGMIEEDQYFWRQTYDFPSQTLSALKKICVDDQPYNPDEMIIQCSNPDCRLWLHVKCIAEAAVKRRDFGKNSSSKKKPDHDMNGDTTTDGEVKEVELENAAASAESEDIEAHVFIKPAPVEGAENGKGVESSKIVVVEKSGEKETRRTEQVKCLRCETVID</sequence>
<proteinExistence type="predicted"/>
<dbReference type="Proteomes" id="UP001320706">
    <property type="component" value="Unassembled WGS sequence"/>
</dbReference>